<evidence type="ECO:0000313" key="2">
    <source>
        <dbReference type="EMBL" id="GGD92131.1"/>
    </source>
</evidence>
<keyword evidence="3" id="KW-1185">Reference proteome</keyword>
<organism evidence="2 3">
    <name type="scientific">Aureimonas endophytica</name>
    <dbReference type="NCBI Taxonomy" id="2027858"/>
    <lineage>
        <taxon>Bacteria</taxon>
        <taxon>Pseudomonadati</taxon>
        <taxon>Pseudomonadota</taxon>
        <taxon>Alphaproteobacteria</taxon>
        <taxon>Hyphomicrobiales</taxon>
        <taxon>Aurantimonadaceae</taxon>
        <taxon>Aureimonas</taxon>
    </lineage>
</organism>
<accession>A0A917E0P7</accession>
<reference evidence="2" key="1">
    <citation type="journal article" date="2014" name="Int. J. Syst. Evol. Microbiol.">
        <title>Complete genome sequence of Corynebacterium casei LMG S-19264T (=DSM 44701T), isolated from a smear-ripened cheese.</title>
        <authorList>
            <consortium name="US DOE Joint Genome Institute (JGI-PGF)"/>
            <person name="Walter F."/>
            <person name="Albersmeier A."/>
            <person name="Kalinowski J."/>
            <person name="Ruckert C."/>
        </authorList>
    </citation>
    <scope>NUCLEOTIDE SEQUENCE</scope>
    <source>
        <strain evidence="2">CGMCC 1.15367</strain>
    </source>
</reference>
<name>A0A917E0P7_9HYPH</name>
<evidence type="ECO:0000256" key="1">
    <source>
        <dbReference type="SAM" id="Phobius"/>
    </source>
</evidence>
<feature type="transmembrane region" description="Helical" evidence="1">
    <location>
        <begin position="27"/>
        <end position="53"/>
    </location>
</feature>
<keyword evidence="1" id="KW-1133">Transmembrane helix</keyword>
<keyword evidence="1" id="KW-0812">Transmembrane</keyword>
<dbReference type="AlphaFoldDB" id="A0A917E0P7"/>
<keyword evidence="1" id="KW-0472">Membrane</keyword>
<comment type="caution">
    <text evidence="2">The sequence shown here is derived from an EMBL/GenBank/DDBJ whole genome shotgun (WGS) entry which is preliminary data.</text>
</comment>
<evidence type="ECO:0000313" key="3">
    <source>
        <dbReference type="Proteomes" id="UP000644699"/>
    </source>
</evidence>
<dbReference type="EMBL" id="BMIQ01000001">
    <property type="protein sequence ID" value="GGD92131.1"/>
    <property type="molecule type" value="Genomic_DNA"/>
</dbReference>
<sequence length="64" mass="7046">MVSIHDSVIFDRERRSGTSWVKVRRRALSLALVPLSLILMGLGTLAMSIAVGLNRATSMAHVRK</sequence>
<protein>
    <submittedName>
        <fullName evidence="2">Uncharacterized protein</fullName>
    </submittedName>
</protein>
<proteinExistence type="predicted"/>
<gene>
    <name evidence="2" type="ORF">GCM10011390_08550</name>
</gene>
<reference evidence="2" key="2">
    <citation type="submission" date="2020-09" db="EMBL/GenBank/DDBJ databases">
        <authorList>
            <person name="Sun Q."/>
            <person name="Zhou Y."/>
        </authorList>
    </citation>
    <scope>NUCLEOTIDE SEQUENCE</scope>
    <source>
        <strain evidence="2">CGMCC 1.15367</strain>
    </source>
</reference>
<dbReference type="Proteomes" id="UP000644699">
    <property type="component" value="Unassembled WGS sequence"/>
</dbReference>